<sequence length="220" mass="24797">MSTARQIDIGKLLSAASLIFWDFDGVIKDSVEAKSDAFETLFLPYGCAVAARVRKHHEANGGVSRFEKIPLYLAWVEEPATDARVREFCEHFSALAMQAVIDSPWVPGVREYLANHHTRQYFVLVSATPQDEIQQILDALDLTHCFREIHGAPKKKADALKDVLSHLQLNPSQAIMVGDAETDLIAAQNHDVPFLLRRTLFNRDLQDRFAGPMFENLTHE</sequence>
<dbReference type="Proteomes" id="UP000031637">
    <property type="component" value="Chromosome"/>
</dbReference>
<dbReference type="RefSeq" id="WP_070099387.1">
    <property type="nucleotide sequence ID" value="NZ_AP012547.1"/>
</dbReference>
<keyword evidence="6" id="KW-1185">Reference proteome</keyword>
<name>W0SK63_9PROT</name>
<dbReference type="STRING" id="1223802.SUTH_03360"/>
<dbReference type="PANTHER" id="PTHR43434">
    <property type="entry name" value="PHOSPHOGLYCOLATE PHOSPHATASE"/>
    <property type="match status" value="1"/>
</dbReference>
<evidence type="ECO:0000256" key="1">
    <source>
        <dbReference type="ARBA" id="ARBA00000830"/>
    </source>
</evidence>
<dbReference type="SFLD" id="SFLDG01129">
    <property type="entry name" value="C1.5:_HAD__Beta-PGM__Phosphata"/>
    <property type="match status" value="1"/>
</dbReference>
<dbReference type="KEGG" id="shd:SUTH_03360"/>
<dbReference type="PANTHER" id="PTHR43434:SF1">
    <property type="entry name" value="PHOSPHOGLYCOLATE PHOSPHATASE"/>
    <property type="match status" value="1"/>
</dbReference>
<dbReference type="SFLD" id="SFLDS00003">
    <property type="entry name" value="Haloacid_Dehalogenase"/>
    <property type="match status" value="1"/>
</dbReference>
<evidence type="ECO:0000256" key="3">
    <source>
        <dbReference type="ARBA" id="ARBA00006171"/>
    </source>
</evidence>
<dbReference type="InterPro" id="IPR050155">
    <property type="entry name" value="HAD-like_hydrolase_sf"/>
</dbReference>
<dbReference type="Gene3D" id="3.40.50.1000">
    <property type="entry name" value="HAD superfamily/HAD-like"/>
    <property type="match status" value="1"/>
</dbReference>
<dbReference type="SUPFAM" id="SSF56784">
    <property type="entry name" value="HAD-like"/>
    <property type="match status" value="1"/>
</dbReference>
<dbReference type="EC" id="3.1.3.18" evidence="4"/>
<dbReference type="Gene3D" id="1.10.150.240">
    <property type="entry name" value="Putative phosphatase, domain 2"/>
    <property type="match status" value="1"/>
</dbReference>
<dbReference type="GO" id="GO:0006281">
    <property type="term" value="P:DNA repair"/>
    <property type="evidence" value="ECO:0007669"/>
    <property type="project" value="TreeGrafter"/>
</dbReference>
<dbReference type="Pfam" id="PF00702">
    <property type="entry name" value="Hydrolase"/>
    <property type="match status" value="1"/>
</dbReference>
<accession>W0SK63</accession>
<gene>
    <name evidence="5" type="ORF">SUTH_03360</name>
</gene>
<comment type="similarity">
    <text evidence="3">Belongs to the HAD-like hydrolase superfamily. CbbY/CbbZ/Gph/YieH family.</text>
</comment>
<dbReference type="HOGENOM" id="CLU_100976_0_0_4"/>
<protein>
    <recommendedName>
        <fullName evidence="4">phosphoglycolate phosphatase</fullName>
        <ecNumber evidence="4">3.1.3.18</ecNumber>
    </recommendedName>
</protein>
<evidence type="ECO:0000313" key="6">
    <source>
        <dbReference type="Proteomes" id="UP000031637"/>
    </source>
</evidence>
<organism evidence="5 6">
    <name type="scientific">Sulfuritalea hydrogenivorans sk43H</name>
    <dbReference type="NCBI Taxonomy" id="1223802"/>
    <lineage>
        <taxon>Bacteria</taxon>
        <taxon>Pseudomonadati</taxon>
        <taxon>Pseudomonadota</taxon>
        <taxon>Betaproteobacteria</taxon>
        <taxon>Nitrosomonadales</taxon>
        <taxon>Sterolibacteriaceae</taxon>
        <taxon>Sulfuritalea</taxon>
    </lineage>
</organism>
<dbReference type="InterPro" id="IPR023214">
    <property type="entry name" value="HAD_sf"/>
</dbReference>
<evidence type="ECO:0000256" key="2">
    <source>
        <dbReference type="ARBA" id="ARBA00004818"/>
    </source>
</evidence>
<dbReference type="GO" id="GO:0005829">
    <property type="term" value="C:cytosol"/>
    <property type="evidence" value="ECO:0007669"/>
    <property type="project" value="TreeGrafter"/>
</dbReference>
<dbReference type="InterPro" id="IPR023198">
    <property type="entry name" value="PGP-like_dom2"/>
</dbReference>
<proteinExistence type="inferred from homology"/>
<reference evidence="5 6" key="1">
    <citation type="journal article" date="2014" name="Syst. Appl. Microbiol.">
        <title>Complete genomes of freshwater sulfur oxidizers Sulfuricella denitrificans skB26 and Sulfuritalea hydrogenivorans sk43H: genetic insights into the sulfur oxidation pathway of betaproteobacteria.</title>
        <authorList>
            <person name="Watanabe T."/>
            <person name="Kojima H."/>
            <person name="Fukui M."/>
        </authorList>
    </citation>
    <scope>NUCLEOTIDE SEQUENCE [LARGE SCALE GENOMIC DNA]</scope>
    <source>
        <strain evidence="5">DSM22779</strain>
    </source>
</reference>
<dbReference type="EMBL" id="AP012547">
    <property type="protein sequence ID" value="BAO31130.1"/>
    <property type="molecule type" value="Genomic_DNA"/>
</dbReference>
<dbReference type="InterPro" id="IPR036412">
    <property type="entry name" value="HAD-like_sf"/>
</dbReference>
<dbReference type="GO" id="GO:0008967">
    <property type="term" value="F:phosphoglycolate phosphatase activity"/>
    <property type="evidence" value="ECO:0007669"/>
    <property type="project" value="UniProtKB-EC"/>
</dbReference>
<comment type="catalytic activity">
    <reaction evidence="1">
        <text>2-phosphoglycolate + H2O = glycolate + phosphate</text>
        <dbReference type="Rhea" id="RHEA:14369"/>
        <dbReference type="ChEBI" id="CHEBI:15377"/>
        <dbReference type="ChEBI" id="CHEBI:29805"/>
        <dbReference type="ChEBI" id="CHEBI:43474"/>
        <dbReference type="ChEBI" id="CHEBI:58033"/>
        <dbReference type="EC" id="3.1.3.18"/>
    </reaction>
</comment>
<comment type="pathway">
    <text evidence="2">Organic acid metabolism; glycolate biosynthesis; glycolate from 2-phosphoglycolate: step 1/1.</text>
</comment>
<dbReference type="AlphaFoldDB" id="W0SK63"/>
<evidence type="ECO:0000256" key="4">
    <source>
        <dbReference type="ARBA" id="ARBA00013078"/>
    </source>
</evidence>
<evidence type="ECO:0000313" key="5">
    <source>
        <dbReference type="EMBL" id="BAO31130.1"/>
    </source>
</evidence>